<dbReference type="AlphaFoldDB" id="A0A7T8JXR6"/>
<dbReference type="EMBL" id="CP045903">
    <property type="protein sequence ID" value="QQP39038.1"/>
    <property type="molecule type" value="Genomic_DNA"/>
</dbReference>
<gene>
    <name evidence="1" type="ORF">FKW44_019792</name>
</gene>
<protein>
    <submittedName>
        <fullName evidence="1">Uncharacterized protein</fullName>
    </submittedName>
</protein>
<organism evidence="1 2">
    <name type="scientific">Caligus rogercresseyi</name>
    <name type="common">Sea louse</name>
    <dbReference type="NCBI Taxonomy" id="217165"/>
    <lineage>
        <taxon>Eukaryota</taxon>
        <taxon>Metazoa</taxon>
        <taxon>Ecdysozoa</taxon>
        <taxon>Arthropoda</taxon>
        <taxon>Crustacea</taxon>
        <taxon>Multicrustacea</taxon>
        <taxon>Hexanauplia</taxon>
        <taxon>Copepoda</taxon>
        <taxon>Siphonostomatoida</taxon>
        <taxon>Caligidae</taxon>
        <taxon>Caligus</taxon>
    </lineage>
</organism>
<accession>A0A7T8JXR6</accession>
<name>A0A7T8JXR6_CALRO</name>
<dbReference type="Proteomes" id="UP000595437">
    <property type="component" value="Chromosome 14"/>
</dbReference>
<sequence>MIVFVQGCFQDPREYQKRLPDAEAGICDCLGAVASNGKKSPLLQIPDGVKINKYSGGSRKSLVESLSASSKTELRPIKIVQDIYKDLH</sequence>
<evidence type="ECO:0000313" key="2">
    <source>
        <dbReference type="Proteomes" id="UP000595437"/>
    </source>
</evidence>
<keyword evidence="2" id="KW-1185">Reference proteome</keyword>
<proteinExistence type="predicted"/>
<evidence type="ECO:0000313" key="1">
    <source>
        <dbReference type="EMBL" id="QQP39038.1"/>
    </source>
</evidence>
<reference evidence="2" key="1">
    <citation type="submission" date="2021-01" db="EMBL/GenBank/DDBJ databases">
        <title>Caligus Genome Assembly.</title>
        <authorList>
            <person name="Gallardo-Escarate C."/>
        </authorList>
    </citation>
    <scope>NUCLEOTIDE SEQUENCE [LARGE SCALE GENOMIC DNA]</scope>
</reference>